<evidence type="ECO:0000256" key="2">
    <source>
        <dbReference type="ARBA" id="ARBA00022448"/>
    </source>
</evidence>
<feature type="domain" description="PTS EIIB type-1" evidence="14">
    <location>
        <begin position="4"/>
        <end position="86"/>
    </location>
</feature>
<dbReference type="InterPro" id="IPR001127">
    <property type="entry name" value="PTS_EIIA_1_perm"/>
</dbReference>
<keyword evidence="4" id="KW-0762">Sugar transport</keyword>
<evidence type="ECO:0000256" key="3">
    <source>
        <dbReference type="ARBA" id="ARBA00022475"/>
    </source>
</evidence>
<evidence type="ECO:0000256" key="4">
    <source>
        <dbReference type="ARBA" id="ARBA00022597"/>
    </source>
</evidence>
<evidence type="ECO:0000259" key="13">
    <source>
        <dbReference type="PROSITE" id="PS51093"/>
    </source>
</evidence>
<protein>
    <submittedName>
        <fullName evidence="16">PTS beta-glucoside transporter subunit EIIBCA</fullName>
    </submittedName>
</protein>
<dbReference type="CDD" id="cd00212">
    <property type="entry name" value="PTS_IIB_glc"/>
    <property type="match status" value="1"/>
</dbReference>
<feature type="domain" description="PTS EIIC type-1" evidence="15">
    <location>
        <begin position="104"/>
        <end position="454"/>
    </location>
</feature>
<feature type="active site" description="Phosphocysteine intermediate; for EIIB activity" evidence="11">
    <location>
        <position position="26"/>
    </location>
</feature>
<dbReference type="Pfam" id="PF00367">
    <property type="entry name" value="PTS_EIIB"/>
    <property type="match status" value="1"/>
</dbReference>
<evidence type="ECO:0000256" key="1">
    <source>
        <dbReference type="ARBA" id="ARBA00004651"/>
    </source>
</evidence>
<feature type="transmembrane region" description="Helical" evidence="12">
    <location>
        <begin position="322"/>
        <end position="343"/>
    </location>
</feature>
<evidence type="ECO:0000256" key="6">
    <source>
        <dbReference type="ARBA" id="ARBA00022683"/>
    </source>
</evidence>
<dbReference type="InterPro" id="IPR011055">
    <property type="entry name" value="Dup_hybrid_motif"/>
</dbReference>
<dbReference type="CDD" id="cd00210">
    <property type="entry name" value="PTS_IIA_glc"/>
    <property type="match status" value="1"/>
</dbReference>
<dbReference type="InterPro" id="IPR003352">
    <property type="entry name" value="PTS_EIIC"/>
</dbReference>
<evidence type="ECO:0000256" key="8">
    <source>
        <dbReference type="ARBA" id="ARBA00022777"/>
    </source>
</evidence>
<dbReference type="GO" id="GO:0009401">
    <property type="term" value="P:phosphoenolpyruvate-dependent sugar phosphotransferase system"/>
    <property type="evidence" value="ECO:0007669"/>
    <property type="project" value="UniProtKB-KW"/>
</dbReference>
<feature type="domain" description="PTS EIIA type-1" evidence="13">
    <location>
        <begin position="481"/>
        <end position="585"/>
    </location>
</feature>
<dbReference type="EMBL" id="MAMP01000020">
    <property type="protein sequence ID" value="OES45361.1"/>
    <property type="molecule type" value="Genomic_DNA"/>
</dbReference>
<proteinExistence type="predicted"/>
<dbReference type="InterPro" id="IPR050558">
    <property type="entry name" value="PTS_Sugar-Specific_Components"/>
</dbReference>
<evidence type="ECO:0000259" key="14">
    <source>
        <dbReference type="PROSITE" id="PS51098"/>
    </source>
</evidence>
<dbReference type="PROSITE" id="PS00371">
    <property type="entry name" value="PTS_EIIA_TYPE_1_HIS"/>
    <property type="match status" value="1"/>
</dbReference>
<dbReference type="Pfam" id="PF00358">
    <property type="entry name" value="PTS_EIIA_1"/>
    <property type="match status" value="1"/>
</dbReference>
<evidence type="ECO:0000256" key="7">
    <source>
        <dbReference type="ARBA" id="ARBA00022692"/>
    </source>
</evidence>
<dbReference type="InterPro" id="IPR001996">
    <property type="entry name" value="PTS_IIB_1"/>
</dbReference>
<dbReference type="GO" id="GO:0005886">
    <property type="term" value="C:plasma membrane"/>
    <property type="evidence" value="ECO:0007669"/>
    <property type="project" value="UniProtKB-SubCell"/>
</dbReference>
<feature type="transmembrane region" description="Helical" evidence="12">
    <location>
        <begin position="199"/>
        <end position="228"/>
    </location>
</feature>
<dbReference type="PROSITE" id="PS51098">
    <property type="entry name" value="PTS_EIIB_TYPE_1"/>
    <property type="match status" value="1"/>
</dbReference>
<feature type="transmembrane region" description="Helical" evidence="12">
    <location>
        <begin position="240"/>
        <end position="265"/>
    </location>
</feature>
<evidence type="ECO:0000256" key="5">
    <source>
        <dbReference type="ARBA" id="ARBA00022679"/>
    </source>
</evidence>
<dbReference type="Gene3D" id="2.70.70.10">
    <property type="entry name" value="Glucose Permease (Domain IIA)"/>
    <property type="match status" value="1"/>
</dbReference>
<dbReference type="RefSeq" id="WP_069938242.1">
    <property type="nucleotide sequence ID" value="NZ_MAMP01000020.1"/>
</dbReference>
<keyword evidence="10 12" id="KW-0472">Membrane</keyword>
<comment type="subcellular location">
    <subcellularLocation>
        <location evidence="1">Cell membrane</location>
        <topology evidence="1">Multi-pass membrane protein</topology>
    </subcellularLocation>
</comment>
<evidence type="ECO:0000259" key="15">
    <source>
        <dbReference type="PROSITE" id="PS51103"/>
    </source>
</evidence>
<organism evidence="16 17">
    <name type="scientific">Domibacillus iocasae</name>
    <dbReference type="NCBI Taxonomy" id="1714016"/>
    <lineage>
        <taxon>Bacteria</taxon>
        <taxon>Bacillati</taxon>
        <taxon>Bacillota</taxon>
        <taxon>Bacilli</taxon>
        <taxon>Bacillales</taxon>
        <taxon>Bacillaceae</taxon>
        <taxon>Domibacillus</taxon>
    </lineage>
</organism>
<dbReference type="SUPFAM" id="SSF51261">
    <property type="entry name" value="Duplicated hybrid motif"/>
    <property type="match status" value="1"/>
</dbReference>
<dbReference type="PANTHER" id="PTHR30175">
    <property type="entry name" value="PHOSPHOTRANSFERASE SYSTEM TRANSPORT PROTEIN"/>
    <property type="match status" value="1"/>
</dbReference>
<dbReference type="InterPro" id="IPR036878">
    <property type="entry name" value="Glu_permease_IIB"/>
</dbReference>
<evidence type="ECO:0000256" key="12">
    <source>
        <dbReference type="SAM" id="Phobius"/>
    </source>
</evidence>
<dbReference type="PROSITE" id="PS51103">
    <property type="entry name" value="PTS_EIIC_TYPE_1"/>
    <property type="match status" value="1"/>
</dbReference>
<keyword evidence="2" id="KW-0813">Transport</keyword>
<feature type="transmembrane region" description="Helical" evidence="12">
    <location>
        <begin position="421"/>
        <end position="442"/>
    </location>
</feature>
<dbReference type="InterPro" id="IPR018113">
    <property type="entry name" value="PTrfase_EIIB_Cys"/>
</dbReference>
<keyword evidence="17" id="KW-1185">Reference proteome</keyword>
<accession>A0A1E7DQL2</accession>
<dbReference type="NCBIfam" id="TIGR00830">
    <property type="entry name" value="PTBA"/>
    <property type="match status" value="1"/>
</dbReference>
<dbReference type="PROSITE" id="PS01035">
    <property type="entry name" value="PTS_EIIB_TYPE_1_CYS"/>
    <property type="match status" value="1"/>
</dbReference>
<dbReference type="OrthoDB" id="9769191at2"/>
<keyword evidence="6" id="KW-0598">Phosphotransferase system</keyword>
<comment type="caution">
    <text evidence="16">The sequence shown here is derived from an EMBL/GenBank/DDBJ whole genome shotgun (WGS) entry which is preliminary data.</text>
</comment>
<dbReference type="GO" id="GO:0008982">
    <property type="term" value="F:protein-N(PI)-phosphohistidine-sugar phosphotransferase activity"/>
    <property type="evidence" value="ECO:0007669"/>
    <property type="project" value="InterPro"/>
</dbReference>
<dbReference type="GO" id="GO:0015771">
    <property type="term" value="P:trehalose transport"/>
    <property type="evidence" value="ECO:0007669"/>
    <property type="project" value="TreeGrafter"/>
</dbReference>
<reference evidence="16 17" key="1">
    <citation type="submission" date="2016-06" db="EMBL/GenBank/DDBJ databases">
        <title>Domibacillus iocasae genome sequencing.</title>
        <authorList>
            <person name="Verma A."/>
            <person name="Pal Y."/>
            <person name="Ojha A.K."/>
            <person name="Krishnamurthi S."/>
        </authorList>
    </citation>
    <scope>NUCLEOTIDE SEQUENCE [LARGE SCALE GENOMIC DNA]</scope>
    <source>
        <strain evidence="16 17">DSM 29979</strain>
    </source>
</reference>
<keyword evidence="8" id="KW-0418">Kinase</keyword>
<gene>
    <name evidence="16" type="ORF">BA724_04990</name>
</gene>
<dbReference type="GO" id="GO:0090589">
    <property type="term" value="F:protein-phosphocysteine-trehalose phosphotransferase system transporter activity"/>
    <property type="evidence" value="ECO:0007669"/>
    <property type="project" value="TreeGrafter"/>
</dbReference>
<keyword evidence="5" id="KW-0808">Transferase</keyword>
<keyword evidence="7 12" id="KW-0812">Transmembrane</keyword>
<evidence type="ECO:0000313" key="17">
    <source>
        <dbReference type="Proteomes" id="UP000095658"/>
    </source>
</evidence>
<dbReference type="PROSITE" id="PS51093">
    <property type="entry name" value="PTS_EIIA_TYPE_1"/>
    <property type="match status" value="1"/>
</dbReference>
<dbReference type="InterPro" id="IPR013013">
    <property type="entry name" value="PTS_EIIC_1"/>
</dbReference>
<dbReference type="NCBIfam" id="TIGR01995">
    <property type="entry name" value="PTS-II-ABC-beta"/>
    <property type="match status" value="1"/>
</dbReference>
<dbReference type="InterPro" id="IPR011297">
    <property type="entry name" value="PTS_IIABC_b_glu"/>
</dbReference>
<feature type="transmembrane region" description="Helical" evidence="12">
    <location>
        <begin position="285"/>
        <end position="310"/>
    </location>
</feature>
<name>A0A1E7DQL2_9BACI</name>
<feature type="transmembrane region" description="Helical" evidence="12">
    <location>
        <begin position="102"/>
        <end position="133"/>
    </location>
</feature>
<dbReference type="PANTHER" id="PTHR30175:SF1">
    <property type="entry name" value="PTS SYSTEM ARBUTIN-, CELLOBIOSE-, AND SALICIN-SPECIFIC EIIBC COMPONENT-RELATED"/>
    <property type="match status" value="1"/>
</dbReference>
<keyword evidence="3" id="KW-1003">Cell membrane</keyword>
<dbReference type="FunFam" id="3.30.1360.60:FF:000001">
    <property type="entry name" value="PTS system glucose-specific IIBC component PtsG"/>
    <property type="match status" value="1"/>
</dbReference>
<evidence type="ECO:0000313" key="16">
    <source>
        <dbReference type="EMBL" id="OES45361.1"/>
    </source>
</evidence>
<evidence type="ECO:0000256" key="11">
    <source>
        <dbReference type="PROSITE-ProRule" id="PRU00421"/>
    </source>
</evidence>
<dbReference type="FunFam" id="2.70.70.10:FF:000001">
    <property type="entry name" value="PTS system glucose-specific IIA component"/>
    <property type="match status" value="1"/>
</dbReference>
<dbReference type="Gene3D" id="3.30.1360.60">
    <property type="entry name" value="Glucose permease domain IIB"/>
    <property type="match status" value="1"/>
</dbReference>
<evidence type="ECO:0000256" key="9">
    <source>
        <dbReference type="ARBA" id="ARBA00022989"/>
    </source>
</evidence>
<dbReference type="AlphaFoldDB" id="A0A1E7DQL2"/>
<dbReference type="SUPFAM" id="SSF55604">
    <property type="entry name" value="Glucose permease domain IIB"/>
    <property type="match status" value="1"/>
</dbReference>
<dbReference type="Pfam" id="PF02378">
    <property type="entry name" value="PTS_EIIC"/>
    <property type="match status" value="1"/>
</dbReference>
<keyword evidence="9 12" id="KW-1133">Transmembrane helix</keyword>
<evidence type="ECO:0000256" key="10">
    <source>
        <dbReference type="ARBA" id="ARBA00023136"/>
    </source>
</evidence>
<dbReference type="STRING" id="1714016.BA724_04990"/>
<feature type="transmembrane region" description="Helical" evidence="12">
    <location>
        <begin position="145"/>
        <end position="163"/>
    </location>
</feature>
<dbReference type="GO" id="GO:0016301">
    <property type="term" value="F:kinase activity"/>
    <property type="evidence" value="ECO:0007669"/>
    <property type="project" value="UniProtKB-KW"/>
</dbReference>
<feature type="transmembrane region" description="Helical" evidence="12">
    <location>
        <begin position="381"/>
        <end position="401"/>
    </location>
</feature>
<dbReference type="Proteomes" id="UP000095658">
    <property type="component" value="Unassembled WGS sequence"/>
</dbReference>
<sequence>MSNSTLAKDIVQLVGGEENIQNLTHCMTRLRFNLHDESKADRKKIEALKGVMGTNVSGGQFQLIIGETVADVYAEITKNTNIANNGDNTEKKKEKKNIISSLFDFIAGSFTPLIPVIAGAGMLKAVIALFVSLNWMSNESETYKVLNIVGDAAFYFLPVLLAFSAAKKFKTNEYIAGSVAASLVYPDFVNLMNDNVATIGFLGLPITVVSYSYSVIPILLAVWFLSYVDRFSNKIVPNAVRTIFAPMITLLIVVPVTLIAIGPLGSYIGNGLSSAMEFLYGQTGLVTGLLLGGTFSLIIMTGMHYAFVPLMIQNISKMGGDFILPIMGMANLGQAGAAFGVYLKTKNKGLKSLAASTSFTALMGITEPAMYGVNMKLKRPFIGAAIGGAAGGAFVGAFGATANAVVTPALASIPIFVGNTFIYVIIGFVISFVVAAVITYILGFEDIQEETSEQKEELSKKDQRLLSPLNGQVVNLSEVNDSTFSSEVMGKGIAVKPTNGKVVSPVNGVITSLFKTKHAIGITSDEGAEILIHVGLDTVKLEGEHFEAHIKQGDKVTVGQLLLEVNIDSITKAGYDTTTPVIITNSDRFTELVPTNNTQVSNNDVILNLKA</sequence>